<feature type="domain" description="ABC-type glycine betaine transport system substrate-binding" evidence="2">
    <location>
        <begin position="52"/>
        <end position="317"/>
    </location>
</feature>
<dbReference type="GO" id="GO:0043190">
    <property type="term" value="C:ATP-binding cassette (ABC) transporter complex"/>
    <property type="evidence" value="ECO:0007669"/>
    <property type="project" value="InterPro"/>
</dbReference>
<dbReference type="EMBL" id="JAJOMB010000007">
    <property type="protein sequence ID" value="MCD5312218.1"/>
    <property type="molecule type" value="Genomic_DNA"/>
</dbReference>
<feature type="signal peptide" evidence="1">
    <location>
        <begin position="1"/>
        <end position="33"/>
    </location>
</feature>
<organism evidence="3 4">
    <name type="scientific">Kineosporia babensis</name>
    <dbReference type="NCBI Taxonomy" id="499548"/>
    <lineage>
        <taxon>Bacteria</taxon>
        <taxon>Bacillati</taxon>
        <taxon>Actinomycetota</taxon>
        <taxon>Actinomycetes</taxon>
        <taxon>Kineosporiales</taxon>
        <taxon>Kineosporiaceae</taxon>
        <taxon>Kineosporia</taxon>
    </lineage>
</organism>
<evidence type="ECO:0000259" key="2">
    <source>
        <dbReference type="Pfam" id="PF04069"/>
    </source>
</evidence>
<protein>
    <submittedName>
        <fullName evidence="3">ABC transporter substrate-binding protein</fullName>
    </submittedName>
</protein>
<feature type="chain" id="PRO_5040981095" evidence="1">
    <location>
        <begin position="34"/>
        <end position="331"/>
    </location>
</feature>
<dbReference type="Gene3D" id="3.40.190.10">
    <property type="entry name" value="Periplasmic binding protein-like II"/>
    <property type="match status" value="1"/>
</dbReference>
<accession>A0A9X1NDQ7</accession>
<comment type="caution">
    <text evidence="3">The sequence shown here is derived from an EMBL/GenBank/DDBJ whole genome shotgun (WGS) entry which is preliminary data.</text>
</comment>
<keyword evidence="1" id="KW-0732">Signal</keyword>
<dbReference type="InterPro" id="IPR007210">
    <property type="entry name" value="ABC_Gly_betaine_transp_sub-bd"/>
</dbReference>
<gene>
    <name evidence="3" type="ORF">LR394_15020</name>
</gene>
<dbReference type="SUPFAM" id="SSF53850">
    <property type="entry name" value="Periplasmic binding protein-like II"/>
    <property type="match status" value="1"/>
</dbReference>
<name>A0A9X1NDQ7_9ACTN</name>
<dbReference type="Pfam" id="PF04069">
    <property type="entry name" value="OpuAC"/>
    <property type="match status" value="1"/>
</dbReference>
<evidence type="ECO:0000313" key="3">
    <source>
        <dbReference type="EMBL" id="MCD5312218.1"/>
    </source>
</evidence>
<dbReference type="AlphaFoldDB" id="A0A9X1NDQ7"/>
<evidence type="ECO:0000313" key="4">
    <source>
        <dbReference type="Proteomes" id="UP001138997"/>
    </source>
</evidence>
<keyword evidence="4" id="KW-1185">Reference proteome</keyword>
<dbReference type="GO" id="GO:0022857">
    <property type="term" value="F:transmembrane transporter activity"/>
    <property type="evidence" value="ECO:0007669"/>
    <property type="project" value="InterPro"/>
</dbReference>
<dbReference type="PROSITE" id="PS51257">
    <property type="entry name" value="PROKAR_LIPOPROTEIN"/>
    <property type="match status" value="1"/>
</dbReference>
<dbReference type="Gene3D" id="3.40.190.100">
    <property type="entry name" value="Glycine betaine-binding periplasmic protein, domain 2"/>
    <property type="match status" value="1"/>
</dbReference>
<sequence>MTTVRTRLTAVNRRARRAALVAGAGLLALSACGSPAPEVVPAPGVQPTDCGTVTLAENPWVGYSANLAVISYLARNELGCEVKVQKEAEAESWQHLADGSVDAILENWGHDDLKKKYIDNDKVAVEAGLTGNQGEIGWYVPPWMAEEHPDITSWRNLDKYTDLFAAPGSGGQGQFLAGDPTYVTNDKALIKNLGLDFKVVYLGDEDKLIEAFRQAERDREPMIGYFYSPQWLLSEIELAHVKLPAYTPGCDADPETVRCDYQPFDLDKIQNRDFAYSGSPAAALIQRFRWSNDDQNQVARDLNAGMQPDEAAKRWLDANEDTWREWLPTGG</sequence>
<proteinExistence type="predicted"/>
<evidence type="ECO:0000256" key="1">
    <source>
        <dbReference type="SAM" id="SignalP"/>
    </source>
</evidence>
<dbReference type="CDD" id="cd13643">
    <property type="entry name" value="PBP2_BCP_2"/>
    <property type="match status" value="1"/>
</dbReference>
<dbReference type="Proteomes" id="UP001138997">
    <property type="component" value="Unassembled WGS sequence"/>
</dbReference>
<reference evidence="3" key="1">
    <citation type="submission" date="2021-11" db="EMBL/GenBank/DDBJ databases">
        <title>Streptomyces corallinus and Kineosporia corallina sp. nov., two new coral-derived marine actinobacteria.</title>
        <authorList>
            <person name="Buangrab K."/>
            <person name="Sutthacheep M."/>
            <person name="Yeemin T."/>
            <person name="Harunari E."/>
            <person name="Igarashi Y."/>
            <person name="Sripreechasak P."/>
            <person name="Kanchanasin P."/>
            <person name="Tanasupawat S."/>
            <person name="Phongsopitanun W."/>
        </authorList>
    </citation>
    <scope>NUCLEOTIDE SEQUENCE</scope>
    <source>
        <strain evidence="3">JCM 31032</strain>
    </source>
</reference>